<proteinExistence type="predicted"/>
<reference evidence="1 2" key="1">
    <citation type="submission" date="2024-04" db="EMBL/GenBank/DDBJ databases">
        <authorList>
            <person name="Rising A."/>
            <person name="Reimegard J."/>
            <person name="Sonavane S."/>
            <person name="Akerstrom W."/>
            <person name="Nylinder S."/>
            <person name="Hedman E."/>
            <person name="Kallberg Y."/>
        </authorList>
    </citation>
    <scope>NUCLEOTIDE SEQUENCE [LARGE SCALE GENOMIC DNA]</scope>
</reference>
<evidence type="ECO:0000313" key="2">
    <source>
        <dbReference type="Proteomes" id="UP001497382"/>
    </source>
</evidence>
<protein>
    <submittedName>
        <fullName evidence="1">Uncharacterized protein</fullName>
    </submittedName>
</protein>
<dbReference type="EMBL" id="CAXIEN010000293">
    <property type="protein sequence ID" value="CAL1291852.1"/>
    <property type="molecule type" value="Genomic_DNA"/>
</dbReference>
<evidence type="ECO:0000313" key="1">
    <source>
        <dbReference type="EMBL" id="CAL1291852.1"/>
    </source>
</evidence>
<dbReference type="AlphaFoldDB" id="A0AAV2B6Y8"/>
<organism evidence="1 2">
    <name type="scientific">Larinioides sclopetarius</name>
    <dbReference type="NCBI Taxonomy" id="280406"/>
    <lineage>
        <taxon>Eukaryota</taxon>
        <taxon>Metazoa</taxon>
        <taxon>Ecdysozoa</taxon>
        <taxon>Arthropoda</taxon>
        <taxon>Chelicerata</taxon>
        <taxon>Arachnida</taxon>
        <taxon>Araneae</taxon>
        <taxon>Araneomorphae</taxon>
        <taxon>Entelegynae</taxon>
        <taxon>Araneoidea</taxon>
        <taxon>Araneidae</taxon>
        <taxon>Larinioides</taxon>
    </lineage>
</organism>
<name>A0AAV2B6Y8_9ARAC</name>
<keyword evidence="2" id="KW-1185">Reference proteome</keyword>
<gene>
    <name evidence="1" type="ORF">LARSCL_LOCUS17310</name>
</gene>
<accession>A0AAV2B6Y8</accession>
<sequence length="59" mass="7133">MIQIKIIWFCGLFGKIPRGLRRGAFKIHQNKFFGKNFWCFYRKHDGSMEHTILIRDECV</sequence>
<dbReference type="Proteomes" id="UP001497382">
    <property type="component" value="Unassembled WGS sequence"/>
</dbReference>
<comment type="caution">
    <text evidence="1">The sequence shown here is derived from an EMBL/GenBank/DDBJ whole genome shotgun (WGS) entry which is preliminary data.</text>
</comment>